<evidence type="ECO:0000256" key="5">
    <source>
        <dbReference type="ARBA" id="ARBA00023136"/>
    </source>
</evidence>
<evidence type="ECO:0000313" key="8">
    <source>
        <dbReference type="EMBL" id="KAA9009477.1"/>
    </source>
</evidence>
<keyword evidence="5" id="KW-0472">Membrane</keyword>
<feature type="compositionally biased region" description="Basic and acidic residues" evidence="7">
    <location>
        <begin position="296"/>
        <end position="308"/>
    </location>
</feature>
<comment type="caution">
    <text evidence="8">The sequence shown here is derived from an EMBL/GenBank/DDBJ whole genome shotgun (WGS) entry which is preliminary data.</text>
</comment>
<dbReference type="Proteomes" id="UP000326554">
    <property type="component" value="Unassembled WGS sequence"/>
</dbReference>
<proteinExistence type="predicted"/>
<dbReference type="CDD" id="cd07984">
    <property type="entry name" value="LPLAT_LABLAT-like"/>
    <property type="match status" value="1"/>
</dbReference>
<keyword evidence="4 8" id="KW-0808">Transferase</keyword>
<evidence type="ECO:0000256" key="1">
    <source>
        <dbReference type="ARBA" id="ARBA00004533"/>
    </source>
</evidence>
<dbReference type="InterPro" id="IPR004960">
    <property type="entry name" value="LipA_acyltrans"/>
</dbReference>
<dbReference type="GO" id="GO:0005886">
    <property type="term" value="C:plasma membrane"/>
    <property type="evidence" value="ECO:0007669"/>
    <property type="project" value="UniProtKB-SubCell"/>
</dbReference>
<name>A0A5J5GN41_9RHOB</name>
<evidence type="ECO:0000256" key="3">
    <source>
        <dbReference type="ARBA" id="ARBA00022519"/>
    </source>
</evidence>
<dbReference type="RefSeq" id="WP_150445011.1">
    <property type="nucleotide sequence ID" value="NZ_VYQE01000002.1"/>
</dbReference>
<reference evidence="8 9" key="1">
    <citation type="submission" date="2019-09" db="EMBL/GenBank/DDBJ databases">
        <authorList>
            <person name="Park J.-S."/>
            <person name="Choi H.-J."/>
        </authorList>
    </citation>
    <scope>NUCLEOTIDE SEQUENCE [LARGE SCALE GENOMIC DNA]</scope>
    <source>
        <strain evidence="8 9">176SS1-4</strain>
    </source>
</reference>
<accession>A0A5J5GN41</accession>
<comment type="subcellular location">
    <subcellularLocation>
        <location evidence="1">Cell inner membrane</location>
    </subcellularLocation>
</comment>
<sequence length="318" mass="35340">MAQPGVNAKDRLVDIFARSALGLALLLPYRARVQFFGWFFSAVVAPLAGWRRRIERNLAYAMPELDRAQRAVLARKVPDNFGRCLIEMYSGKELLERLDHAPLSGPGLAPLEEAHLAGRPVVLVTAHFGSYDAARAALGRRGFEIAGLYRPMSNAAFNAHYVEAMSTIGGPLFATDKRGVVGLVKYLKAGGKIGILADVRTNKAPLLSFFGKPAHTSLAAAEWAVRYDALFLPVFGVRQDDGLGFDIWVERPIALGTPRDMMQAYNDIVETKVRERPEQWFWIHNRWKLASRKPKRTEDAEPAWRDEQDIGNGAIGAE</sequence>
<evidence type="ECO:0000256" key="7">
    <source>
        <dbReference type="SAM" id="MobiDB-lite"/>
    </source>
</evidence>
<dbReference type="GO" id="GO:0009247">
    <property type="term" value="P:glycolipid biosynthetic process"/>
    <property type="evidence" value="ECO:0007669"/>
    <property type="project" value="UniProtKB-ARBA"/>
</dbReference>
<keyword evidence="2" id="KW-1003">Cell membrane</keyword>
<gene>
    <name evidence="8" type="ORF">F3S47_09565</name>
</gene>
<evidence type="ECO:0000313" key="9">
    <source>
        <dbReference type="Proteomes" id="UP000326554"/>
    </source>
</evidence>
<keyword evidence="6 8" id="KW-0012">Acyltransferase</keyword>
<evidence type="ECO:0000256" key="4">
    <source>
        <dbReference type="ARBA" id="ARBA00022679"/>
    </source>
</evidence>
<dbReference type="GO" id="GO:0016746">
    <property type="term" value="F:acyltransferase activity"/>
    <property type="evidence" value="ECO:0007669"/>
    <property type="project" value="UniProtKB-KW"/>
</dbReference>
<evidence type="ECO:0000256" key="2">
    <source>
        <dbReference type="ARBA" id="ARBA00022475"/>
    </source>
</evidence>
<dbReference type="PANTHER" id="PTHR30606">
    <property type="entry name" value="LIPID A BIOSYNTHESIS LAUROYL ACYLTRANSFERASE"/>
    <property type="match status" value="1"/>
</dbReference>
<feature type="region of interest" description="Disordered" evidence="7">
    <location>
        <begin position="294"/>
        <end position="318"/>
    </location>
</feature>
<evidence type="ECO:0000256" key="6">
    <source>
        <dbReference type="ARBA" id="ARBA00023315"/>
    </source>
</evidence>
<organism evidence="8 9">
    <name type="scientific">Histidinibacterium aquaticum</name>
    <dbReference type="NCBI Taxonomy" id="2613962"/>
    <lineage>
        <taxon>Bacteria</taxon>
        <taxon>Pseudomonadati</taxon>
        <taxon>Pseudomonadota</taxon>
        <taxon>Alphaproteobacteria</taxon>
        <taxon>Rhodobacterales</taxon>
        <taxon>Paracoccaceae</taxon>
        <taxon>Histidinibacterium</taxon>
    </lineage>
</organism>
<dbReference type="PANTHER" id="PTHR30606:SF10">
    <property type="entry name" value="PHOSPHATIDYLINOSITOL MANNOSIDE ACYLTRANSFERASE"/>
    <property type="match status" value="1"/>
</dbReference>
<keyword evidence="9" id="KW-1185">Reference proteome</keyword>
<dbReference type="AlphaFoldDB" id="A0A5J5GN41"/>
<dbReference type="Pfam" id="PF03279">
    <property type="entry name" value="Lip_A_acyltrans"/>
    <property type="match status" value="1"/>
</dbReference>
<keyword evidence="3" id="KW-0997">Cell inner membrane</keyword>
<dbReference type="EMBL" id="VYQE01000002">
    <property type="protein sequence ID" value="KAA9009477.1"/>
    <property type="molecule type" value="Genomic_DNA"/>
</dbReference>
<protein>
    <submittedName>
        <fullName evidence="8">Lauroyl acyltransferase</fullName>
    </submittedName>
</protein>